<accession>A0A4S5BYR7</accession>
<proteinExistence type="predicted"/>
<dbReference type="EMBL" id="SSWX01000004">
    <property type="protein sequence ID" value="THJ35248.1"/>
    <property type="molecule type" value="Genomic_DNA"/>
</dbReference>
<name>A0A4S5BYR7_9BURK</name>
<reference evidence="1 2" key="1">
    <citation type="submission" date="2019-04" db="EMBL/GenBank/DDBJ databases">
        <title>Lampropedia sp YIM MLB12 draf genome.</title>
        <authorList>
            <person name="Wang Y.-X."/>
        </authorList>
    </citation>
    <scope>NUCLEOTIDE SEQUENCE [LARGE SCALE GENOMIC DNA]</scope>
    <source>
        <strain evidence="1 2">YIM MLB12</strain>
    </source>
</reference>
<gene>
    <name evidence="1" type="ORF">E8K88_04425</name>
</gene>
<sequence>MAAKANTTEPNLKVFFIELAPIIKSTILQNISRPSVRNNHQLLLTIAFNAYHQWYWLGALQTVLPQRNIPTTGHLRGLFTISMQSRKAQGWSPKGTLLC</sequence>
<protein>
    <submittedName>
        <fullName evidence="1">Uncharacterized protein</fullName>
    </submittedName>
</protein>
<comment type="caution">
    <text evidence="1">The sequence shown here is derived from an EMBL/GenBank/DDBJ whole genome shotgun (WGS) entry which is preliminary data.</text>
</comment>
<organism evidence="1 2">
    <name type="scientific">Lampropedia aestuarii</name>
    <dbReference type="NCBI Taxonomy" id="2562762"/>
    <lineage>
        <taxon>Bacteria</taxon>
        <taxon>Pseudomonadati</taxon>
        <taxon>Pseudomonadota</taxon>
        <taxon>Betaproteobacteria</taxon>
        <taxon>Burkholderiales</taxon>
        <taxon>Comamonadaceae</taxon>
        <taxon>Lampropedia</taxon>
    </lineage>
</organism>
<dbReference type="AlphaFoldDB" id="A0A4S5BYR7"/>
<evidence type="ECO:0000313" key="1">
    <source>
        <dbReference type="EMBL" id="THJ35248.1"/>
    </source>
</evidence>
<evidence type="ECO:0000313" key="2">
    <source>
        <dbReference type="Proteomes" id="UP000306236"/>
    </source>
</evidence>
<dbReference type="Proteomes" id="UP000306236">
    <property type="component" value="Unassembled WGS sequence"/>
</dbReference>
<keyword evidence="2" id="KW-1185">Reference proteome</keyword>
<dbReference type="RefSeq" id="WP_136405445.1">
    <property type="nucleotide sequence ID" value="NZ_SSWX01000004.1"/>
</dbReference>